<feature type="coiled-coil region" evidence="1">
    <location>
        <begin position="33"/>
        <end position="60"/>
    </location>
</feature>
<accession>A0A519BAB0</accession>
<organism evidence="3 4">
    <name type="scientific">Candidatus Acidulodesulfobacterium ferriphilum</name>
    <dbReference type="NCBI Taxonomy" id="2597223"/>
    <lineage>
        <taxon>Bacteria</taxon>
        <taxon>Deltaproteobacteria</taxon>
        <taxon>Candidatus Acidulodesulfobacterales</taxon>
        <taxon>Candidatus Acidulodesulfobacterium</taxon>
    </lineage>
</organism>
<dbReference type="InterPro" id="IPR010985">
    <property type="entry name" value="Ribbon_hlx_hlx"/>
</dbReference>
<evidence type="ECO:0000313" key="3">
    <source>
        <dbReference type="EMBL" id="RZD14217.1"/>
    </source>
</evidence>
<gene>
    <name evidence="3" type="ORF">EVJ47_05995</name>
</gene>
<feature type="domain" description="Predicted DNA-binding protein ribbon-helix-helix" evidence="2">
    <location>
        <begin position="6"/>
        <end position="39"/>
    </location>
</feature>
<protein>
    <submittedName>
        <fullName evidence="3">Ribbon-helix-helix domain-containing protein</fullName>
    </submittedName>
</protein>
<proteinExistence type="predicted"/>
<keyword evidence="1" id="KW-0175">Coiled coil</keyword>
<dbReference type="Gene3D" id="1.10.1220.10">
    <property type="entry name" value="Met repressor-like"/>
    <property type="match status" value="1"/>
</dbReference>
<name>A0A519BAB0_9DELT</name>
<dbReference type="Pfam" id="PF12651">
    <property type="entry name" value="RHH_3"/>
    <property type="match status" value="1"/>
</dbReference>
<dbReference type="Proteomes" id="UP000320813">
    <property type="component" value="Unassembled WGS sequence"/>
</dbReference>
<dbReference type="InterPro" id="IPR013321">
    <property type="entry name" value="Arc_rbn_hlx_hlx"/>
</dbReference>
<evidence type="ECO:0000259" key="2">
    <source>
        <dbReference type="Pfam" id="PF12651"/>
    </source>
</evidence>
<evidence type="ECO:0000256" key="1">
    <source>
        <dbReference type="SAM" id="Coils"/>
    </source>
</evidence>
<evidence type="ECO:0000313" key="4">
    <source>
        <dbReference type="Proteomes" id="UP000320813"/>
    </source>
</evidence>
<dbReference type="GO" id="GO:0006355">
    <property type="term" value="P:regulation of DNA-templated transcription"/>
    <property type="evidence" value="ECO:0007669"/>
    <property type="project" value="InterPro"/>
</dbReference>
<dbReference type="SUPFAM" id="SSF47598">
    <property type="entry name" value="Ribbon-helix-helix"/>
    <property type="match status" value="1"/>
</dbReference>
<dbReference type="EMBL" id="SGBD01000003">
    <property type="protein sequence ID" value="RZD14217.1"/>
    <property type="molecule type" value="Genomic_DNA"/>
</dbReference>
<dbReference type="AlphaFoldDB" id="A0A519BAB0"/>
<reference evidence="3 4" key="1">
    <citation type="submission" date="2019-01" db="EMBL/GenBank/DDBJ databases">
        <title>Insights into ecological role of a new deltaproteobacterial order Candidatus Sinidesulfobacterales (Sva0485) by metagenomics and metatranscriptomics.</title>
        <authorList>
            <person name="Tan S."/>
            <person name="Liu J."/>
            <person name="Fang Y."/>
            <person name="Hedlund B.P."/>
            <person name="Lian Z.H."/>
            <person name="Huang L.Y."/>
            <person name="Li J.T."/>
            <person name="Huang L.N."/>
            <person name="Li W.J."/>
            <person name="Jiang H.C."/>
            <person name="Dong H.L."/>
            <person name="Shu W.S."/>
        </authorList>
    </citation>
    <scope>NUCLEOTIDE SEQUENCE [LARGE SCALE GENOMIC DNA]</scope>
    <source>
        <strain evidence="3">AP3</strain>
    </source>
</reference>
<sequence length="69" mass="8170">MLNLKLPEELENRLEDLSIKTRKSKSFYIREALKLYLEENDDASVALERLNDKNAEYLNHEEAKKYLGL</sequence>
<dbReference type="InterPro" id="IPR038733">
    <property type="entry name" value="Predicted_DNA_bind_prot_RHH"/>
</dbReference>
<comment type="caution">
    <text evidence="3">The sequence shown here is derived from an EMBL/GenBank/DDBJ whole genome shotgun (WGS) entry which is preliminary data.</text>
</comment>